<protein>
    <submittedName>
        <fullName evidence="1">Uncharacterized protein</fullName>
    </submittedName>
</protein>
<gene>
    <name evidence="1" type="ORF">F6J89_23675</name>
</gene>
<proteinExistence type="predicted"/>
<dbReference type="AlphaFoldDB" id="A0A6B3NI53"/>
<feature type="non-terminal residue" evidence="1">
    <location>
        <position position="59"/>
    </location>
</feature>
<sequence>MNKPASASSLNSNLVSRKFKRPSAMALAITISLTGLLSAACQDTTNSSTTGEGGLKLGT</sequence>
<evidence type="ECO:0000313" key="1">
    <source>
        <dbReference type="EMBL" id="NER30535.1"/>
    </source>
</evidence>
<comment type="caution">
    <text evidence="1">The sequence shown here is derived from an EMBL/GenBank/DDBJ whole genome shotgun (WGS) entry which is preliminary data.</text>
</comment>
<accession>A0A6B3NI53</accession>
<dbReference type="EMBL" id="JAAHFQ010000581">
    <property type="protein sequence ID" value="NER30535.1"/>
    <property type="molecule type" value="Genomic_DNA"/>
</dbReference>
<name>A0A6B3NI53_9CYAN</name>
<reference evidence="1" key="1">
    <citation type="submission" date="2019-11" db="EMBL/GenBank/DDBJ databases">
        <title>Genomic insights into an expanded diversity of filamentous marine cyanobacteria reveals the extraordinary biosynthetic potential of Moorea and Okeania.</title>
        <authorList>
            <person name="Ferreira Leao T."/>
            <person name="Wang M."/>
            <person name="Moss N."/>
            <person name="Da Silva R."/>
            <person name="Sanders J."/>
            <person name="Nurk S."/>
            <person name="Gurevich A."/>
            <person name="Humphrey G."/>
            <person name="Reher R."/>
            <person name="Zhu Q."/>
            <person name="Belda-Ferre P."/>
            <person name="Glukhov E."/>
            <person name="Rex R."/>
            <person name="Dorrestein P.C."/>
            <person name="Knight R."/>
            <person name="Pevzner P."/>
            <person name="Gerwick W.H."/>
            <person name="Gerwick L."/>
        </authorList>
    </citation>
    <scope>NUCLEOTIDE SEQUENCE</scope>
    <source>
        <strain evidence="1">SIO1C4</strain>
    </source>
</reference>
<organism evidence="1">
    <name type="scientific">Symploca sp. SIO1C4</name>
    <dbReference type="NCBI Taxonomy" id="2607765"/>
    <lineage>
        <taxon>Bacteria</taxon>
        <taxon>Bacillati</taxon>
        <taxon>Cyanobacteriota</taxon>
        <taxon>Cyanophyceae</taxon>
        <taxon>Coleofasciculales</taxon>
        <taxon>Coleofasciculaceae</taxon>
        <taxon>Symploca</taxon>
    </lineage>
</organism>